<accession>A0A2N5UMW5</accession>
<organism evidence="3 4">
    <name type="scientific">Puccinia coronata f. sp. avenae</name>
    <dbReference type="NCBI Taxonomy" id="200324"/>
    <lineage>
        <taxon>Eukaryota</taxon>
        <taxon>Fungi</taxon>
        <taxon>Dikarya</taxon>
        <taxon>Basidiomycota</taxon>
        <taxon>Pucciniomycotina</taxon>
        <taxon>Pucciniomycetes</taxon>
        <taxon>Pucciniales</taxon>
        <taxon>Pucciniaceae</taxon>
        <taxon>Puccinia</taxon>
    </lineage>
</organism>
<feature type="compositionally biased region" description="Basic and acidic residues" evidence="1">
    <location>
        <begin position="164"/>
        <end position="178"/>
    </location>
</feature>
<feature type="signal peptide" evidence="2">
    <location>
        <begin position="1"/>
        <end position="26"/>
    </location>
</feature>
<evidence type="ECO:0000256" key="1">
    <source>
        <dbReference type="SAM" id="MobiDB-lite"/>
    </source>
</evidence>
<dbReference type="AlphaFoldDB" id="A0A2N5UMW5"/>
<evidence type="ECO:0000313" key="3">
    <source>
        <dbReference type="EMBL" id="PLW39105.1"/>
    </source>
</evidence>
<keyword evidence="2" id="KW-0732">Signal</keyword>
<comment type="caution">
    <text evidence="3">The sequence shown here is derived from an EMBL/GenBank/DDBJ whole genome shotgun (WGS) entry which is preliminary data.</text>
</comment>
<sequence length="484" mass="55809">MARKIKTYVLGFHLALIFRHFHLVNTSPFGVHVAAEDFTHARLADKSDSDLHTFYHTLEPLEPHPEDAKFRLTTEFSVDSSDMSDEFFIEKLTSPSWNPFSYEFLDLPSLAKLHNSAQKTVGDSDAGEVNMPTKLTTPPGTSIDQVHPIRRYVRKVKTNGPVGKETHSPNDMHDRNENLEEEETTPPGISRSYSSDANREISDQNQHIRWGTDFSSSEHKLKDMLRESKFDGLFDLTNSWKGAIHSNTYTQYEETLGKKMKALDEIKLPFWRASRDKLPALPIAVIPELPEQNDAIGKRRFFIVLIKHDAKSKKHRLRDTKPIQTAILKIVEYSIAFHQIAEQNGVWSKLFNSRSESTSEKSFVKWLDKNIFKKTEDSLPIYGVVDIEPIPNSKIAERYSDVQKYLSEILTSNDRPMIIEPYKICLTLLYAWYRHVAWQLKTKLVDHNHPGSFWDLISDVKPADEIMIEYARLKKLRAVSSFYS</sequence>
<proteinExistence type="predicted"/>
<evidence type="ECO:0000256" key="2">
    <source>
        <dbReference type="SAM" id="SignalP"/>
    </source>
</evidence>
<dbReference type="Proteomes" id="UP000235392">
    <property type="component" value="Unassembled WGS sequence"/>
</dbReference>
<reference evidence="3 4" key="1">
    <citation type="submission" date="2017-11" db="EMBL/GenBank/DDBJ databases">
        <title>De novo assembly and phasing of dikaryotic genomes from two isolates of Puccinia coronata f. sp. avenae, the causal agent of oat crown rust.</title>
        <authorList>
            <person name="Miller M.E."/>
            <person name="Zhang Y."/>
            <person name="Omidvar V."/>
            <person name="Sperschneider J."/>
            <person name="Schwessinger B."/>
            <person name="Raley C."/>
            <person name="Palmer J.M."/>
            <person name="Garnica D."/>
            <person name="Upadhyaya N."/>
            <person name="Rathjen J."/>
            <person name="Taylor J.M."/>
            <person name="Park R.F."/>
            <person name="Dodds P.N."/>
            <person name="Hirsch C.D."/>
            <person name="Kianian S.F."/>
            <person name="Figueroa M."/>
        </authorList>
    </citation>
    <scope>NUCLEOTIDE SEQUENCE [LARGE SCALE GENOMIC DNA]</scope>
    <source>
        <strain evidence="3">12SD80</strain>
    </source>
</reference>
<feature type="region of interest" description="Disordered" evidence="1">
    <location>
        <begin position="121"/>
        <end position="144"/>
    </location>
</feature>
<evidence type="ECO:0000313" key="4">
    <source>
        <dbReference type="Proteomes" id="UP000235392"/>
    </source>
</evidence>
<protein>
    <recommendedName>
        <fullName evidence="5">Fungal-type protein kinase domain-containing protein</fullName>
    </recommendedName>
</protein>
<feature type="chain" id="PRO_5014672417" description="Fungal-type protein kinase domain-containing protein" evidence="2">
    <location>
        <begin position="27"/>
        <end position="484"/>
    </location>
</feature>
<feature type="compositionally biased region" description="Polar residues" evidence="1">
    <location>
        <begin position="133"/>
        <end position="144"/>
    </location>
</feature>
<evidence type="ECO:0008006" key="5">
    <source>
        <dbReference type="Google" id="ProtNLM"/>
    </source>
</evidence>
<name>A0A2N5UMW5_9BASI</name>
<dbReference type="EMBL" id="PGCI01000119">
    <property type="protein sequence ID" value="PLW39105.1"/>
    <property type="molecule type" value="Genomic_DNA"/>
</dbReference>
<gene>
    <name evidence="3" type="ORF">PCASD_08925</name>
</gene>
<feature type="region of interest" description="Disordered" evidence="1">
    <location>
        <begin position="157"/>
        <end position="195"/>
    </location>
</feature>